<dbReference type="InterPro" id="IPR002305">
    <property type="entry name" value="aa-tRNA-synth_Ic"/>
</dbReference>
<dbReference type="InterPro" id="IPR024109">
    <property type="entry name" value="Trp-tRNA-ligase_bac-type"/>
</dbReference>
<dbReference type="Pfam" id="PF00579">
    <property type="entry name" value="tRNA-synt_1b"/>
    <property type="match status" value="1"/>
</dbReference>
<dbReference type="Gene3D" id="1.10.240.10">
    <property type="entry name" value="Tyrosyl-Transfer RNA Synthetase"/>
    <property type="match status" value="1"/>
</dbReference>
<comment type="similarity">
    <text evidence="1 8 9">Belongs to the class-I aminoacyl-tRNA synthetase family.</text>
</comment>
<comment type="catalytic activity">
    <reaction evidence="7 8">
        <text>tRNA(Trp) + L-tryptophan + ATP = L-tryptophyl-tRNA(Trp) + AMP + diphosphate + H(+)</text>
        <dbReference type="Rhea" id="RHEA:24080"/>
        <dbReference type="Rhea" id="RHEA-COMP:9671"/>
        <dbReference type="Rhea" id="RHEA-COMP:9705"/>
        <dbReference type="ChEBI" id="CHEBI:15378"/>
        <dbReference type="ChEBI" id="CHEBI:30616"/>
        <dbReference type="ChEBI" id="CHEBI:33019"/>
        <dbReference type="ChEBI" id="CHEBI:57912"/>
        <dbReference type="ChEBI" id="CHEBI:78442"/>
        <dbReference type="ChEBI" id="CHEBI:78535"/>
        <dbReference type="ChEBI" id="CHEBI:456215"/>
        <dbReference type="EC" id="6.1.1.2"/>
    </reaction>
</comment>
<evidence type="ECO:0000256" key="9">
    <source>
        <dbReference type="RuleBase" id="RU363036"/>
    </source>
</evidence>
<feature type="binding site" evidence="8">
    <location>
        <begin position="152"/>
        <end position="154"/>
    </location>
    <ligand>
        <name>ATP</name>
        <dbReference type="ChEBI" id="CHEBI:30616"/>
    </ligand>
</feature>
<dbReference type="NCBIfam" id="TIGR00233">
    <property type="entry name" value="trpS"/>
    <property type="match status" value="1"/>
</dbReference>
<dbReference type="GO" id="GO:0005829">
    <property type="term" value="C:cytosol"/>
    <property type="evidence" value="ECO:0007669"/>
    <property type="project" value="TreeGrafter"/>
</dbReference>
<feature type="binding site" evidence="8">
    <location>
        <begin position="24"/>
        <end position="25"/>
    </location>
    <ligand>
        <name>ATP</name>
        <dbReference type="ChEBI" id="CHEBI:30616"/>
    </ligand>
</feature>
<feature type="binding site" evidence="8">
    <location>
        <begin position="16"/>
        <end position="18"/>
    </location>
    <ligand>
        <name>ATP</name>
        <dbReference type="ChEBI" id="CHEBI:30616"/>
    </ligand>
</feature>
<comment type="caution">
    <text evidence="10">The sequence shown here is derived from an EMBL/GenBank/DDBJ whole genome shotgun (WGS) entry which is preliminary data.</text>
</comment>
<evidence type="ECO:0000256" key="1">
    <source>
        <dbReference type="ARBA" id="ARBA00005594"/>
    </source>
</evidence>
<evidence type="ECO:0000256" key="3">
    <source>
        <dbReference type="ARBA" id="ARBA00022741"/>
    </source>
</evidence>
<dbReference type="GO" id="GO:0005524">
    <property type="term" value="F:ATP binding"/>
    <property type="evidence" value="ECO:0007669"/>
    <property type="project" value="UniProtKB-UniRule"/>
</dbReference>
<evidence type="ECO:0000313" key="11">
    <source>
        <dbReference type="Proteomes" id="UP000094172"/>
    </source>
</evidence>
<keyword evidence="4 8" id="KW-0067">ATP-binding</keyword>
<organism evidence="10 11">
    <name type="scientific">Methyloceanibacter stevinii</name>
    <dbReference type="NCBI Taxonomy" id="1774970"/>
    <lineage>
        <taxon>Bacteria</taxon>
        <taxon>Pseudomonadati</taxon>
        <taxon>Pseudomonadota</taxon>
        <taxon>Alphaproteobacteria</taxon>
        <taxon>Hyphomicrobiales</taxon>
        <taxon>Hyphomicrobiaceae</taxon>
        <taxon>Methyloceanibacter</taxon>
    </lineage>
</organism>
<keyword evidence="3 8" id="KW-0547">Nucleotide-binding</keyword>
<feature type="binding site" evidence="8">
    <location>
        <position position="201"/>
    </location>
    <ligand>
        <name>ATP</name>
        <dbReference type="ChEBI" id="CHEBI:30616"/>
    </ligand>
</feature>
<keyword evidence="5 8" id="KW-0648">Protein biosynthesis</keyword>
<dbReference type="PRINTS" id="PR01039">
    <property type="entry name" value="TRNASYNTHTRP"/>
</dbReference>
<keyword evidence="11" id="KW-1185">Reference proteome</keyword>
<dbReference type="Gene3D" id="3.40.50.620">
    <property type="entry name" value="HUPs"/>
    <property type="match status" value="1"/>
</dbReference>
<dbReference type="EMBL" id="LPWE01000010">
    <property type="protein sequence ID" value="ODR95701.1"/>
    <property type="molecule type" value="Genomic_DNA"/>
</dbReference>
<evidence type="ECO:0000256" key="5">
    <source>
        <dbReference type="ARBA" id="ARBA00022917"/>
    </source>
</evidence>
<evidence type="ECO:0000256" key="7">
    <source>
        <dbReference type="ARBA" id="ARBA00049929"/>
    </source>
</evidence>
<feature type="binding site" evidence="8">
    <location>
        <position position="140"/>
    </location>
    <ligand>
        <name>L-tryptophan</name>
        <dbReference type="ChEBI" id="CHEBI:57912"/>
    </ligand>
</feature>
<comment type="subcellular location">
    <subcellularLocation>
        <location evidence="8">Cytoplasm</location>
    </subcellularLocation>
</comment>
<dbReference type="PANTHER" id="PTHR43766">
    <property type="entry name" value="TRYPTOPHAN--TRNA LIGASE, MITOCHONDRIAL"/>
    <property type="match status" value="1"/>
</dbReference>
<keyword evidence="8" id="KW-0963">Cytoplasm</keyword>
<evidence type="ECO:0000256" key="8">
    <source>
        <dbReference type="HAMAP-Rule" id="MF_00140"/>
    </source>
</evidence>
<dbReference type="GO" id="GO:0004830">
    <property type="term" value="F:tryptophan-tRNA ligase activity"/>
    <property type="evidence" value="ECO:0007669"/>
    <property type="project" value="UniProtKB-UniRule"/>
</dbReference>
<evidence type="ECO:0000256" key="4">
    <source>
        <dbReference type="ARBA" id="ARBA00022840"/>
    </source>
</evidence>
<dbReference type="InterPro" id="IPR050203">
    <property type="entry name" value="Trp-tRNA_synthetase"/>
</dbReference>
<dbReference type="GO" id="GO:0006436">
    <property type="term" value="P:tryptophanyl-tRNA aminoacylation"/>
    <property type="evidence" value="ECO:0007669"/>
    <property type="project" value="UniProtKB-UniRule"/>
</dbReference>
<sequence length="348" mass="38169">MQDTPTHKTRIFSGVQPTGNLHLGNYLGAIKRFVEMQADYECLYCVVDLHAITVFQDPDELTHNTREVTAAYIAAGIDPQQSTIFNQSQVSGHAELAWILNCVARIGWLNRMTQFKEKAGKDREKASAGLYIYPNLMAADVLLYHATHVPVGEDQKQHIELARDIAQKFNNDFAETIARAGYPGGFFPLPEPVIAGAATRVMSFRDGTKKMSKSDPSDLSRINMTDDEDTIAKKIRKAKTDPEPLPSEVDGLKERPEADNLVGIYAALAGTGKDAVLADFGGGEFSAFKKALVELATDKLTPIGDEMRRLLSDPVEIDRILADGAARAHNVADPILAKTKDIIGFIRS</sequence>
<reference evidence="10 11" key="1">
    <citation type="journal article" date="2016" name="Environ. Microbiol.">
        <title>New Methyloceanibacter diversity from North Sea sediments includes methanotroph containing solely the soluble methane monooxygenase.</title>
        <authorList>
            <person name="Vekeman B."/>
            <person name="Kerckhof F.M."/>
            <person name="Cremers G."/>
            <person name="de Vos P."/>
            <person name="Vandamme P."/>
            <person name="Boon N."/>
            <person name="Op den Camp H.J."/>
            <person name="Heylen K."/>
        </authorList>
    </citation>
    <scope>NUCLEOTIDE SEQUENCE [LARGE SCALE GENOMIC DNA]</scope>
    <source>
        <strain evidence="10 11">R-67176</strain>
    </source>
</reference>
<evidence type="ECO:0000313" key="10">
    <source>
        <dbReference type="EMBL" id="ODR95701.1"/>
    </source>
</evidence>
<accession>A0A1E3VQY9</accession>
<dbReference type="PANTHER" id="PTHR43766:SF1">
    <property type="entry name" value="TRYPTOPHAN--TRNA LIGASE, MITOCHONDRIAL"/>
    <property type="match status" value="1"/>
</dbReference>
<evidence type="ECO:0000256" key="2">
    <source>
        <dbReference type="ARBA" id="ARBA00022598"/>
    </source>
</evidence>
<feature type="short sequence motif" description="'HIGH' region" evidence="8">
    <location>
        <begin position="17"/>
        <end position="25"/>
    </location>
</feature>
<comment type="subunit">
    <text evidence="8">Homodimer.</text>
</comment>
<gene>
    <name evidence="8" type="primary">trpS</name>
    <name evidence="10" type="ORF">AUC70_02100</name>
</gene>
<feature type="binding site" evidence="8">
    <location>
        <begin position="210"/>
        <end position="214"/>
    </location>
    <ligand>
        <name>ATP</name>
        <dbReference type="ChEBI" id="CHEBI:30616"/>
    </ligand>
</feature>
<name>A0A1E3VQY9_9HYPH</name>
<dbReference type="Proteomes" id="UP000094172">
    <property type="component" value="Unassembled WGS sequence"/>
</dbReference>
<keyword evidence="6 8" id="KW-0030">Aminoacyl-tRNA synthetase</keyword>
<dbReference type="InterPro" id="IPR002306">
    <property type="entry name" value="Trp-tRNA-ligase"/>
</dbReference>
<feature type="short sequence motif" description="'KMSKS' region" evidence="8">
    <location>
        <begin position="210"/>
        <end position="214"/>
    </location>
</feature>
<dbReference type="EC" id="6.1.1.2" evidence="8"/>
<dbReference type="AlphaFoldDB" id="A0A1E3VQY9"/>
<dbReference type="STRING" id="1774970.AUC70_02100"/>
<dbReference type="SUPFAM" id="SSF52374">
    <property type="entry name" value="Nucleotidylyl transferase"/>
    <property type="match status" value="1"/>
</dbReference>
<dbReference type="InterPro" id="IPR014729">
    <property type="entry name" value="Rossmann-like_a/b/a_fold"/>
</dbReference>
<dbReference type="PROSITE" id="PS00178">
    <property type="entry name" value="AA_TRNA_LIGASE_I"/>
    <property type="match status" value="1"/>
</dbReference>
<dbReference type="InterPro" id="IPR001412">
    <property type="entry name" value="aa-tRNA-synth_I_CS"/>
</dbReference>
<keyword evidence="2 8" id="KW-0436">Ligase</keyword>
<comment type="function">
    <text evidence="8">Catalyzes the attachment of tryptophan to tRNA(Trp).</text>
</comment>
<dbReference type="RefSeq" id="WP_069443896.1">
    <property type="nucleotide sequence ID" value="NZ_LPWE01000010.1"/>
</dbReference>
<evidence type="ECO:0000256" key="6">
    <source>
        <dbReference type="ARBA" id="ARBA00023146"/>
    </source>
</evidence>
<dbReference type="CDD" id="cd00806">
    <property type="entry name" value="TrpRS_core"/>
    <property type="match status" value="1"/>
</dbReference>
<proteinExistence type="inferred from homology"/>
<protein>
    <recommendedName>
        <fullName evidence="8">Tryptophan--tRNA ligase</fullName>
        <ecNumber evidence="8">6.1.1.2</ecNumber>
    </recommendedName>
    <alternativeName>
        <fullName evidence="8">Tryptophanyl-tRNA synthetase</fullName>
        <shortName evidence="8">TrpRS</shortName>
    </alternativeName>
</protein>
<dbReference type="HAMAP" id="MF_00140_B">
    <property type="entry name" value="Trp_tRNA_synth_B"/>
    <property type="match status" value="1"/>
</dbReference>